<dbReference type="EMBL" id="JBFARM010000017">
    <property type="protein sequence ID" value="MEV4292190.1"/>
    <property type="molecule type" value="Genomic_DNA"/>
</dbReference>
<name>A0ABV3HIH6_9ACTN</name>
<dbReference type="Gene3D" id="3.40.50.2300">
    <property type="match status" value="2"/>
</dbReference>
<keyword evidence="6" id="KW-1185">Reference proteome</keyword>
<evidence type="ECO:0000259" key="4">
    <source>
        <dbReference type="Pfam" id="PF13458"/>
    </source>
</evidence>
<keyword evidence="2 3" id="KW-0732">Signal</keyword>
<evidence type="ECO:0000256" key="1">
    <source>
        <dbReference type="ARBA" id="ARBA00010062"/>
    </source>
</evidence>
<dbReference type="SUPFAM" id="SSF53822">
    <property type="entry name" value="Periplasmic binding protein-like I"/>
    <property type="match status" value="1"/>
</dbReference>
<sequence>MRVSAIGCAALLLVAVGACGGRESGGDAGTAASGRCQGQQTTGITDKSIKLGGIYPLSGPASAYGDIPKGIKAYFDYVNAEKGGIGGRKVEFIVRDDGYQPPKAVEEARRLVEQDQVFALFQTLGTPSTTATWDYTNQRKVPQVFVATGASKWGTDAAHPWTIGWQPNYVSEARVYAQYLKTEKPSAKIAVLYQNDDFGKDLLGGFKKAIEGTQLTIVAEQSYEVTDPSIDPQMRNLAGSKADVFLDITTPKFGSQALAADVRNTGWNPLHIINNVAASITVLKPVGFDNVQGVVSSSYYKDPNDPTWATDAEMTLYKQKVKQYAPGADPNIPYLTFGWAVASSFHKAMDAATCPTREGLRDSVRNLRDVKIDMLLPGVTLSTGQGDAFPIESMQLMTFKGQRWELFGQVIDTRKEFGPLTG</sequence>
<dbReference type="InterPro" id="IPR028081">
    <property type="entry name" value="Leu-bd"/>
</dbReference>
<comment type="similarity">
    <text evidence="1">Belongs to the leucine-binding protein family.</text>
</comment>
<evidence type="ECO:0000313" key="5">
    <source>
        <dbReference type="EMBL" id="MEV4292190.1"/>
    </source>
</evidence>
<dbReference type="RefSeq" id="WP_364461888.1">
    <property type="nucleotide sequence ID" value="NZ_JBFARM010000017.1"/>
</dbReference>
<evidence type="ECO:0000256" key="2">
    <source>
        <dbReference type="ARBA" id="ARBA00022729"/>
    </source>
</evidence>
<dbReference type="PANTHER" id="PTHR47235:SF1">
    <property type="entry name" value="BLR6548 PROTEIN"/>
    <property type="match status" value="1"/>
</dbReference>
<protein>
    <submittedName>
        <fullName evidence="5">ABC transporter substrate-binding protein</fullName>
    </submittedName>
</protein>
<dbReference type="Pfam" id="PF13458">
    <property type="entry name" value="Peripla_BP_6"/>
    <property type="match status" value="1"/>
</dbReference>
<feature type="signal peptide" evidence="3">
    <location>
        <begin position="1"/>
        <end position="20"/>
    </location>
</feature>
<proteinExistence type="inferred from homology"/>
<dbReference type="PROSITE" id="PS51257">
    <property type="entry name" value="PROKAR_LIPOPROTEIN"/>
    <property type="match status" value="1"/>
</dbReference>
<evidence type="ECO:0000313" key="6">
    <source>
        <dbReference type="Proteomes" id="UP001552427"/>
    </source>
</evidence>
<dbReference type="Proteomes" id="UP001552427">
    <property type="component" value="Unassembled WGS sequence"/>
</dbReference>
<reference evidence="5 6" key="1">
    <citation type="submission" date="2024-06" db="EMBL/GenBank/DDBJ databases">
        <title>The Natural Products Discovery Center: Release of the First 8490 Sequenced Strains for Exploring Actinobacteria Biosynthetic Diversity.</title>
        <authorList>
            <person name="Kalkreuter E."/>
            <person name="Kautsar S.A."/>
            <person name="Yang D."/>
            <person name="Bader C.D."/>
            <person name="Teijaro C.N."/>
            <person name="Fluegel L."/>
            <person name="Davis C.M."/>
            <person name="Simpson J.R."/>
            <person name="Lauterbach L."/>
            <person name="Steele A.D."/>
            <person name="Gui C."/>
            <person name="Meng S."/>
            <person name="Li G."/>
            <person name="Viehrig K."/>
            <person name="Ye F."/>
            <person name="Su P."/>
            <person name="Kiefer A.F."/>
            <person name="Nichols A."/>
            <person name="Cepeda A.J."/>
            <person name="Yan W."/>
            <person name="Fan B."/>
            <person name="Jiang Y."/>
            <person name="Adhikari A."/>
            <person name="Zheng C.-J."/>
            <person name="Schuster L."/>
            <person name="Cowan T.M."/>
            <person name="Smanski M.J."/>
            <person name="Chevrette M.G."/>
            <person name="De Carvalho L.P.S."/>
            <person name="Shen B."/>
        </authorList>
    </citation>
    <scope>NUCLEOTIDE SEQUENCE [LARGE SCALE GENOMIC DNA]</scope>
    <source>
        <strain evidence="5 6">NPDC049574</strain>
    </source>
</reference>
<dbReference type="PANTHER" id="PTHR47235">
    <property type="entry name" value="BLR6548 PROTEIN"/>
    <property type="match status" value="1"/>
</dbReference>
<dbReference type="CDD" id="cd06343">
    <property type="entry name" value="PBP1_ABC_ligand_binding-like"/>
    <property type="match status" value="1"/>
</dbReference>
<evidence type="ECO:0000256" key="3">
    <source>
        <dbReference type="SAM" id="SignalP"/>
    </source>
</evidence>
<organism evidence="5 6">
    <name type="scientific">Nonomuraea bangladeshensis</name>
    <dbReference type="NCBI Taxonomy" id="404385"/>
    <lineage>
        <taxon>Bacteria</taxon>
        <taxon>Bacillati</taxon>
        <taxon>Actinomycetota</taxon>
        <taxon>Actinomycetes</taxon>
        <taxon>Streptosporangiales</taxon>
        <taxon>Streptosporangiaceae</taxon>
        <taxon>Nonomuraea</taxon>
    </lineage>
</organism>
<feature type="chain" id="PRO_5045728976" evidence="3">
    <location>
        <begin position="21"/>
        <end position="422"/>
    </location>
</feature>
<comment type="caution">
    <text evidence="5">The sequence shown here is derived from an EMBL/GenBank/DDBJ whole genome shotgun (WGS) entry which is preliminary data.</text>
</comment>
<gene>
    <name evidence="5" type="ORF">AB0K40_42355</name>
</gene>
<dbReference type="InterPro" id="IPR028082">
    <property type="entry name" value="Peripla_BP_I"/>
</dbReference>
<accession>A0ABV3HIH6</accession>
<feature type="domain" description="Leucine-binding protein" evidence="4">
    <location>
        <begin position="48"/>
        <end position="400"/>
    </location>
</feature>